<keyword evidence="4 8" id="KW-0479">Metal-binding</keyword>
<dbReference type="GO" id="GO:0016020">
    <property type="term" value="C:membrane"/>
    <property type="evidence" value="ECO:0007669"/>
    <property type="project" value="UniProtKB-SubCell"/>
</dbReference>
<feature type="binding site" description="axial binding residue" evidence="8">
    <location>
        <position position="113"/>
    </location>
    <ligand>
        <name>heme</name>
        <dbReference type="ChEBI" id="CHEBI:30413"/>
    </ligand>
    <ligandPart>
        <name>Fe</name>
        <dbReference type="ChEBI" id="CHEBI:18248"/>
    </ligandPart>
</feature>
<dbReference type="InterPro" id="IPR011138">
    <property type="entry name" value="Cytochrome_b-558"/>
</dbReference>
<keyword evidence="2 8" id="KW-0349">Heme</keyword>
<proteinExistence type="predicted"/>
<evidence type="ECO:0000256" key="1">
    <source>
        <dbReference type="ARBA" id="ARBA00004370"/>
    </source>
</evidence>
<dbReference type="AlphaFoldDB" id="A0A6B8RHJ9"/>
<protein>
    <submittedName>
        <fullName evidence="10">Succinate dehydrogenase</fullName>
    </submittedName>
</protein>
<dbReference type="Pfam" id="PF01127">
    <property type="entry name" value="Sdh_cyt"/>
    <property type="match status" value="1"/>
</dbReference>
<dbReference type="OrthoDB" id="9789209at2"/>
<evidence type="ECO:0000313" key="10">
    <source>
        <dbReference type="EMBL" id="QGQ94846.1"/>
    </source>
</evidence>
<dbReference type="Gene3D" id="1.20.1300.10">
    <property type="entry name" value="Fumarate reductase/succinate dehydrogenase, transmembrane subunit"/>
    <property type="match status" value="1"/>
</dbReference>
<evidence type="ECO:0000256" key="6">
    <source>
        <dbReference type="ARBA" id="ARBA00023004"/>
    </source>
</evidence>
<name>A0A6B8RHJ9_9BACL</name>
<evidence type="ECO:0000256" key="7">
    <source>
        <dbReference type="ARBA" id="ARBA00023136"/>
    </source>
</evidence>
<dbReference type="RefSeq" id="WP_155699855.1">
    <property type="nucleotide sequence ID" value="NZ_CP034235.1"/>
</dbReference>
<feature type="transmembrane region" description="Helical" evidence="9">
    <location>
        <begin position="12"/>
        <end position="34"/>
    </location>
</feature>
<feature type="transmembrane region" description="Helical" evidence="9">
    <location>
        <begin position="143"/>
        <end position="172"/>
    </location>
</feature>
<evidence type="ECO:0000256" key="4">
    <source>
        <dbReference type="ARBA" id="ARBA00022723"/>
    </source>
</evidence>
<feature type="transmembrane region" description="Helical" evidence="9">
    <location>
        <begin position="54"/>
        <end position="81"/>
    </location>
</feature>
<keyword evidence="7 9" id="KW-0472">Membrane</keyword>
<dbReference type="InterPro" id="IPR034804">
    <property type="entry name" value="SQR/QFR_C/D"/>
</dbReference>
<dbReference type="SUPFAM" id="SSF81343">
    <property type="entry name" value="Fumarate reductase respiratory complex transmembrane subunits"/>
    <property type="match status" value="1"/>
</dbReference>
<evidence type="ECO:0000256" key="8">
    <source>
        <dbReference type="PIRSR" id="PIRSR000170-1"/>
    </source>
</evidence>
<keyword evidence="11" id="KW-1185">Reference proteome</keyword>
<evidence type="ECO:0000256" key="9">
    <source>
        <dbReference type="SAM" id="Phobius"/>
    </source>
</evidence>
<dbReference type="Proteomes" id="UP000426246">
    <property type="component" value="Chromosome"/>
</dbReference>
<keyword evidence="5 9" id="KW-1133">Transmembrane helix</keyword>
<dbReference type="CDD" id="cd03497">
    <property type="entry name" value="SQR_TypeB_1_TM"/>
    <property type="match status" value="1"/>
</dbReference>
<evidence type="ECO:0000313" key="11">
    <source>
        <dbReference type="Proteomes" id="UP000426246"/>
    </source>
</evidence>
<dbReference type="EMBL" id="CP034235">
    <property type="protein sequence ID" value="QGQ94846.1"/>
    <property type="molecule type" value="Genomic_DNA"/>
</dbReference>
<keyword evidence="3 9" id="KW-0812">Transmembrane</keyword>
<feature type="binding site" description="axial binding residue" evidence="8">
    <location>
        <position position="158"/>
    </location>
    <ligand>
        <name>heme</name>
        <dbReference type="ChEBI" id="CHEBI:30413"/>
    </ligand>
    <ligandPart>
        <name>Fe</name>
        <dbReference type="ChEBI" id="CHEBI:18248"/>
    </ligandPart>
</feature>
<keyword evidence="6 8" id="KW-0408">Iron</keyword>
<evidence type="ECO:0000256" key="5">
    <source>
        <dbReference type="ARBA" id="ARBA00022989"/>
    </source>
</evidence>
<dbReference type="InterPro" id="IPR016002">
    <property type="entry name" value="Succ_DH_cyt_b558_Firmicute"/>
</dbReference>
<feature type="transmembrane region" description="Helical" evidence="9">
    <location>
        <begin position="184"/>
        <end position="205"/>
    </location>
</feature>
<reference evidence="11" key="1">
    <citation type="submission" date="2018-11" db="EMBL/GenBank/DDBJ databases">
        <title>Complete genome sequence of Paenibacillus sp. ML311-T8.</title>
        <authorList>
            <person name="Nam Y.-D."/>
            <person name="Kang J."/>
            <person name="Chung W.-H."/>
            <person name="Park Y.S."/>
        </authorList>
    </citation>
    <scope>NUCLEOTIDE SEQUENCE [LARGE SCALE GENOMIC DNA]</scope>
    <source>
        <strain evidence="11">ML311-T8</strain>
    </source>
</reference>
<comment type="subcellular location">
    <subcellularLocation>
        <location evidence="1">Membrane</location>
    </subcellularLocation>
</comment>
<dbReference type="GO" id="GO:0046872">
    <property type="term" value="F:metal ion binding"/>
    <property type="evidence" value="ECO:0007669"/>
    <property type="project" value="UniProtKB-KW"/>
</dbReference>
<dbReference type="NCBIfam" id="TIGR02046">
    <property type="entry name" value="sdhC_b558_fam"/>
    <property type="match status" value="1"/>
</dbReference>
<accession>A0A6B8RHJ9</accession>
<dbReference type="PIRSF" id="PIRSF000170">
    <property type="entry name" value="Succ_dh_cyt_b558"/>
    <property type="match status" value="1"/>
</dbReference>
<dbReference type="KEGG" id="ppsc:EHS13_08140"/>
<evidence type="ECO:0000256" key="3">
    <source>
        <dbReference type="ARBA" id="ARBA00022692"/>
    </source>
</evidence>
<sequence length="234" mass="26322">MTGNSFYFRKIHSLLGVIPVGFFLIEHLLTNYSAFQGGKEGFNDSIDFLNGLPLVLLLEIVGVWLPLLYHGVYGLYIAYTARNNVSQYGYFRNIMFMMQRTTGVITLIFVAWHFFGTRVQVAVGNVEHSELGGTMHDILTNPYYFAFYVVGVVAATFHFSNGMWSFLVSWGITVGPRAQRISTFVWIGVFLLMTTMFILTLTAFVDPEFASLSSITPSNAYDVGLLEQVLRSVN</sequence>
<organism evidence="10 11">
    <name type="scientific">Paenibacillus psychroresistens</name>
    <dbReference type="NCBI Taxonomy" id="1778678"/>
    <lineage>
        <taxon>Bacteria</taxon>
        <taxon>Bacillati</taxon>
        <taxon>Bacillota</taxon>
        <taxon>Bacilli</taxon>
        <taxon>Bacillales</taxon>
        <taxon>Paenibacillaceae</taxon>
        <taxon>Paenibacillus</taxon>
    </lineage>
</organism>
<feature type="binding site" description="axial binding residue" evidence="8">
    <location>
        <position position="70"/>
    </location>
    <ligand>
        <name>heme</name>
        <dbReference type="ChEBI" id="CHEBI:30413"/>
    </ligand>
    <ligandPart>
        <name>Fe</name>
        <dbReference type="ChEBI" id="CHEBI:18248"/>
    </ligandPart>
</feature>
<evidence type="ECO:0000256" key="2">
    <source>
        <dbReference type="ARBA" id="ARBA00022617"/>
    </source>
</evidence>
<dbReference type="InterPro" id="IPR000701">
    <property type="entry name" value="SuccDH_FuR_B_TM-su"/>
</dbReference>
<gene>
    <name evidence="10" type="ORF">EHS13_08140</name>
</gene>
<feature type="binding site" description="axial binding residue" evidence="8">
    <location>
        <position position="27"/>
    </location>
    <ligand>
        <name>heme</name>
        <dbReference type="ChEBI" id="CHEBI:30413"/>
    </ligand>
    <ligandPart>
        <name>Fe</name>
        <dbReference type="ChEBI" id="CHEBI:18248"/>
    </ligandPart>
</feature>